<protein>
    <submittedName>
        <fullName evidence="1">Uncharacterized protein</fullName>
    </submittedName>
</protein>
<evidence type="ECO:0000313" key="2">
    <source>
        <dbReference type="Proteomes" id="UP001163603"/>
    </source>
</evidence>
<name>A0ACC0XY80_9ROSI</name>
<dbReference type="Proteomes" id="UP001163603">
    <property type="component" value="Chromosome 10"/>
</dbReference>
<keyword evidence="2" id="KW-1185">Reference proteome</keyword>
<reference evidence="2" key="1">
    <citation type="journal article" date="2023" name="G3 (Bethesda)">
        <title>Genome assembly and association tests identify interacting loci associated with vigor, precocity, and sex in interspecific pistachio rootstocks.</title>
        <authorList>
            <person name="Palmer W."/>
            <person name="Jacygrad E."/>
            <person name="Sagayaradj S."/>
            <person name="Cavanaugh K."/>
            <person name="Han R."/>
            <person name="Bertier L."/>
            <person name="Beede B."/>
            <person name="Kafkas S."/>
            <person name="Golino D."/>
            <person name="Preece J."/>
            <person name="Michelmore R."/>
        </authorList>
    </citation>
    <scope>NUCLEOTIDE SEQUENCE [LARGE SCALE GENOMIC DNA]</scope>
</reference>
<proteinExistence type="predicted"/>
<gene>
    <name evidence="1" type="ORF">Pint_08093</name>
</gene>
<evidence type="ECO:0000313" key="1">
    <source>
        <dbReference type="EMBL" id="KAJ0025528.1"/>
    </source>
</evidence>
<comment type="caution">
    <text evidence="1">The sequence shown here is derived from an EMBL/GenBank/DDBJ whole genome shotgun (WGS) entry which is preliminary data.</text>
</comment>
<accession>A0ACC0XY80</accession>
<organism evidence="1 2">
    <name type="scientific">Pistacia integerrima</name>
    <dbReference type="NCBI Taxonomy" id="434235"/>
    <lineage>
        <taxon>Eukaryota</taxon>
        <taxon>Viridiplantae</taxon>
        <taxon>Streptophyta</taxon>
        <taxon>Embryophyta</taxon>
        <taxon>Tracheophyta</taxon>
        <taxon>Spermatophyta</taxon>
        <taxon>Magnoliopsida</taxon>
        <taxon>eudicotyledons</taxon>
        <taxon>Gunneridae</taxon>
        <taxon>Pentapetalae</taxon>
        <taxon>rosids</taxon>
        <taxon>malvids</taxon>
        <taxon>Sapindales</taxon>
        <taxon>Anacardiaceae</taxon>
        <taxon>Pistacia</taxon>
    </lineage>
</organism>
<dbReference type="EMBL" id="CM047745">
    <property type="protein sequence ID" value="KAJ0025528.1"/>
    <property type="molecule type" value="Genomic_DNA"/>
</dbReference>
<sequence length="325" mass="36514">MESTHQHHNSSSKQQQKQFNSWPSHQQFFHHHHPQRHHQGFNFNLNQDNYCGQEQEGQDEADAPPGTSQEREAEVEKEPMFEKPLTPRDVGNLNRLVIPKHNAEKYFPLGGGGDAGDKGLLLSFKDESGKCWSFRYSYWNSSQSYVLTKGWSRYVKEKRLDAGDIILFQRNRTDGQRLFIGWRRCGATVAPDATSGSGSGRGGGSGGGGGWSRGLYSGSPHPYPPAQPHGLTVPHQPDCLHEGLVCGGEPSWEFEDFKAIWGEHGVPARWVSTLDDSSMSSHGQACGYSQQQQFNYSQAYSSNRHNQMDITFSQDVNQMMRNRQG</sequence>